<proteinExistence type="predicted"/>
<organism evidence="1 2">
    <name type="scientific">Caulobacter phage CcrBL9</name>
    <dbReference type="NCBI Taxonomy" id="2283270"/>
    <lineage>
        <taxon>Viruses</taxon>
        <taxon>Duplodnaviria</taxon>
        <taxon>Heunggongvirae</taxon>
        <taxon>Uroviricota</taxon>
        <taxon>Caudoviricetes</taxon>
        <taxon>Jeanschmidtviridae</taxon>
        <taxon>Bertelyvirus</taxon>
        <taxon>Bertelyvirus BL9</taxon>
    </lineage>
</organism>
<accession>A0A385EF17</accession>
<dbReference type="EMBL" id="MH588546">
    <property type="protein sequence ID" value="AXQ69387.1"/>
    <property type="molecule type" value="Genomic_DNA"/>
</dbReference>
<dbReference type="Proteomes" id="UP000259421">
    <property type="component" value="Segment"/>
</dbReference>
<reference evidence="1 2" key="2">
    <citation type="submission" date="2018-09" db="EMBL/GenBank/DDBJ databases">
        <title>Giant CbK-like Caulobacter bacteriophages have genetically divergent genomes.</title>
        <authorList>
            <person name="Wilson K."/>
            <person name="Ely B."/>
        </authorList>
    </citation>
    <scope>NUCLEOTIDE SEQUENCE [LARGE SCALE GENOMIC DNA]</scope>
</reference>
<evidence type="ECO:0000313" key="2">
    <source>
        <dbReference type="Proteomes" id="UP000259421"/>
    </source>
</evidence>
<reference evidence="2" key="1">
    <citation type="submission" date="2018-07" db="EMBL/GenBank/DDBJ databases">
        <title>Giant CbK-like Caulobacter bacteriophages have genetically divergent genomes.</title>
        <authorList>
            <person name="Wilson K.M."/>
            <person name="Ely B."/>
        </authorList>
    </citation>
    <scope>NUCLEOTIDE SEQUENCE [LARGE SCALE GENOMIC DNA]</scope>
</reference>
<gene>
    <name evidence="1" type="ORF">CcrBL9_gp363</name>
</gene>
<name>A0A385EF17_9CAUD</name>
<protein>
    <submittedName>
        <fullName evidence="1">Uncharacterized protein</fullName>
    </submittedName>
</protein>
<sequence>MCRQSHFKIDTGKDLSGAFGFMTDRNLVRAFDDKWIKAAGRRTKPTKKKAQPCPS</sequence>
<keyword evidence="2" id="KW-1185">Reference proteome</keyword>
<evidence type="ECO:0000313" key="1">
    <source>
        <dbReference type="EMBL" id="AXQ69387.1"/>
    </source>
</evidence>